<evidence type="ECO:0000256" key="1">
    <source>
        <dbReference type="SAM" id="MobiDB-lite"/>
    </source>
</evidence>
<feature type="compositionally biased region" description="Low complexity" evidence="1">
    <location>
        <begin position="15"/>
        <end position="25"/>
    </location>
</feature>
<feature type="region of interest" description="Disordered" evidence="1">
    <location>
        <begin position="137"/>
        <end position="170"/>
    </location>
</feature>
<keyword evidence="2" id="KW-0812">Transmembrane</keyword>
<reference evidence="4" key="1">
    <citation type="submission" date="2016-11" db="UniProtKB">
        <authorList>
            <consortium name="WormBaseParasite"/>
        </authorList>
    </citation>
    <scope>IDENTIFICATION</scope>
</reference>
<organism evidence="3 4">
    <name type="scientific">Macrostomum lignano</name>
    <dbReference type="NCBI Taxonomy" id="282301"/>
    <lineage>
        <taxon>Eukaryota</taxon>
        <taxon>Metazoa</taxon>
        <taxon>Spiralia</taxon>
        <taxon>Lophotrochozoa</taxon>
        <taxon>Platyhelminthes</taxon>
        <taxon>Rhabditophora</taxon>
        <taxon>Macrostomorpha</taxon>
        <taxon>Macrostomida</taxon>
        <taxon>Macrostomidae</taxon>
        <taxon>Macrostomum</taxon>
    </lineage>
</organism>
<evidence type="ECO:0000256" key="2">
    <source>
        <dbReference type="SAM" id="Phobius"/>
    </source>
</evidence>
<feature type="region of interest" description="Disordered" evidence="1">
    <location>
        <begin position="1"/>
        <end position="25"/>
    </location>
</feature>
<dbReference type="WBParaSite" id="maker-unitig_42931-snap-gene-0.2-mRNA-1">
    <property type="protein sequence ID" value="maker-unitig_42931-snap-gene-0.2-mRNA-1"/>
    <property type="gene ID" value="maker-unitig_42931-snap-gene-0.2"/>
</dbReference>
<name>A0A1I8FPA0_9PLAT</name>
<dbReference type="Proteomes" id="UP000095280">
    <property type="component" value="Unplaced"/>
</dbReference>
<protein>
    <submittedName>
        <fullName evidence="4">Exostosin domain-containing protein</fullName>
    </submittedName>
</protein>
<sequence>ASQNQTEVSRRAALQQTNRSSSSQVRQSRAHQSACWHSPCLLLLIAVITIVILLGLLASRSCDNGALRVGRAAVAQDIRLPKSLLPTSYQLLVRPVLPSQGQKTSVKLWSRKDDAKLLKANRRYHLPYRCQHPHLRPDCDGGPAARRSVQTALPQPGPALHQGQPTVHNRRTAQRVVEFRTREIEGDKLDGFYMAKYKDKNRALSDPRLAYKESVQHALGHLPDLGGHRAPTWWRMLYWPMDYVSLQKGGEKLAEALSQVGILGAFKARTEPADFAMSVTEKVLPYFEGPVSPVHPLPKLAHDRSAAVCRWRYGRTGASSSTRFLNAAVRSKLHNHH</sequence>
<feature type="transmembrane region" description="Helical" evidence="2">
    <location>
        <begin position="36"/>
        <end position="58"/>
    </location>
</feature>
<keyword evidence="3" id="KW-1185">Reference proteome</keyword>
<keyword evidence="2" id="KW-0472">Membrane</keyword>
<proteinExistence type="predicted"/>
<accession>A0A1I8FPA0</accession>
<dbReference type="AlphaFoldDB" id="A0A1I8FPA0"/>
<evidence type="ECO:0000313" key="4">
    <source>
        <dbReference type="WBParaSite" id="maker-unitig_42931-snap-gene-0.2-mRNA-1"/>
    </source>
</evidence>
<evidence type="ECO:0000313" key="3">
    <source>
        <dbReference type="Proteomes" id="UP000095280"/>
    </source>
</evidence>
<keyword evidence="2" id="KW-1133">Transmembrane helix</keyword>